<dbReference type="Pfam" id="PF00079">
    <property type="entry name" value="Serpin"/>
    <property type="match status" value="1"/>
</dbReference>
<dbReference type="InterPro" id="IPR036186">
    <property type="entry name" value="Serpin_sf"/>
</dbReference>
<dbReference type="SUPFAM" id="SSF56574">
    <property type="entry name" value="Serpins"/>
    <property type="match status" value="1"/>
</dbReference>
<feature type="domain" description="Serpin" evidence="2">
    <location>
        <begin position="4"/>
        <end position="81"/>
    </location>
</feature>
<dbReference type="AlphaFoldDB" id="A0A2G9UMX7"/>
<keyword evidence="4" id="KW-1185">Reference proteome</keyword>
<reference evidence="3 4" key="1">
    <citation type="submission" date="2015-09" db="EMBL/GenBank/DDBJ databases">
        <title>Draft genome of the parasitic nematode Teladorsagia circumcincta isolate WARC Sus (inbred).</title>
        <authorList>
            <person name="Mitreva M."/>
        </authorList>
    </citation>
    <scope>NUCLEOTIDE SEQUENCE [LARGE SCALE GENOMIC DNA]</scope>
    <source>
        <strain evidence="3 4">S</strain>
    </source>
</reference>
<dbReference type="GO" id="GO:0004867">
    <property type="term" value="F:serine-type endopeptidase inhibitor activity"/>
    <property type="evidence" value="ECO:0007669"/>
    <property type="project" value="InterPro"/>
</dbReference>
<gene>
    <name evidence="3" type="ORF">TELCIR_06591</name>
</gene>
<sequence>MNTTNDVKSRIANGFFLNKQFEIERRYEQTIRTRYGAKVEALDFSKAEEAAKVIDDFISKTTEGKIHDMVTEGTVQGILAAVLYYYKGLKTFRHLLSKRLSLAPPTTMIPSF</sequence>
<dbReference type="EMBL" id="KZ345928">
    <property type="protein sequence ID" value="PIO71513.1"/>
    <property type="molecule type" value="Genomic_DNA"/>
</dbReference>
<organism evidence="3 4">
    <name type="scientific">Teladorsagia circumcincta</name>
    <name type="common">Brown stomach worm</name>
    <name type="synonym">Ostertagia circumcincta</name>
    <dbReference type="NCBI Taxonomy" id="45464"/>
    <lineage>
        <taxon>Eukaryota</taxon>
        <taxon>Metazoa</taxon>
        <taxon>Ecdysozoa</taxon>
        <taxon>Nematoda</taxon>
        <taxon>Chromadorea</taxon>
        <taxon>Rhabditida</taxon>
        <taxon>Rhabditina</taxon>
        <taxon>Rhabditomorpha</taxon>
        <taxon>Strongyloidea</taxon>
        <taxon>Trichostrongylidae</taxon>
        <taxon>Teladorsagia</taxon>
    </lineage>
</organism>
<dbReference type="Proteomes" id="UP000230423">
    <property type="component" value="Unassembled WGS sequence"/>
</dbReference>
<evidence type="ECO:0000313" key="4">
    <source>
        <dbReference type="Proteomes" id="UP000230423"/>
    </source>
</evidence>
<dbReference type="PANTHER" id="PTHR11461">
    <property type="entry name" value="SERINE PROTEASE INHIBITOR, SERPIN"/>
    <property type="match status" value="1"/>
</dbReference>
<dbReference type="PANTHER" id="PTHR11461:SF211">
    <property type="entry name" value="GH10112P-RELATED"/>
    <property type="match status" value="1"/>
</dbReference>
<dbReference type="Gene3D" id="3.30.497.10">
    <property type="entry name" value="Antithrombin, subunit I, domain 2"/>
    <property type="match status" value="1"/>
</dbReference>
<evidence type="ECO:0000259" key="2">
    <source>
        <dbReference type="Pfam" id="PF00079"/>
    </source>
</evidence>
<dbReference type="GO" id="GO:0005615">
    <property type="term" value="C:extracellular space"/>
    <property type="evidence" value="ECO:0007669"/>
    <property type="project" value="InterPro"/>
</dbReference>
<evidence type="ECO:0000313" key="3">
    <source>
        <dbReference type="EMBL" id="PIO71513.1"/>
    </source>
</evidence>
<proteinExistence type="inferred from homology"/>
<dbReference type="InterPro" id="IPR000215">
    <property type="entry name" value="Serpin_fam"/>
</dbReference>
<evidence type="ECO:0000256" key="1">
    <source>
        <dbReference type="ARBA" id="ARBA00009500"/>
    </source>
</evidence>
<accession>A0A2G9UMX7</accession>
<dbReference type="OrthoDB" id="9518664at2759"/>
<dbReference type="InterPro" id="IPR023796">
    <property type="entry name" value="Serpin_dom"/>
</dbReference>
<comment type="similarity">
    <text evidence="1">Belongs to the serpin family.</text>
</comment>
<protein>
    <recommendedName>
        <fullName evidence="2">Serpin domain-containing protein</fullName>
    </recommendedName>
</protein>
<dbReference type="InterPro" id="IPR042178">
    <property type="entry name" value="Serpin_sf_1"/>
</dbReference>
<name>A0A2G9UMX7_TELCI</name>